<evidence type="ECO:0000256" key="3">
    <source>
        <dbReference type="ARBA" id="ARBA00022691"/>
    </source>
</evidence>
<dbReference type="InterPro" id="IPR004556">
    <property type="entry name" value="HemK-like"/>
</dbReference>
<dbReference type="PROSITE" id="PS00092">
    <property type="entry name" value="N6_MTASE"/>
    <property type="match status" value="1"/>
</dbReference>
<dbReference type="AlphaFoldDB" id="A0AA49FN20"/>
<dbReference type="NCBIfam" id="TIGR00536">
    <property type="entry name" value="hemK_fam"/>
    <property type="match status" value="1"/>
</dbReference>
<comment type="similarity">
    <text evidence="5">Belongs to the protein N5-glutamine methyltransferase family. PrmC subfamily.</text>
</comment>
<feature type="binding site" evidence="5">
    <location>
        <position position="173"/>
    </location>
    <ligand>
        <name>S-adenosyl-L-methionine</name>
        <dbReference type="ChEBI" id="CHEBI:59789"/>
    </ligand>
</feature>
<evidence type="ECO:0000259" key="7">
    <source>
        <dbReference type="Pfam" id="PF17827"/>
    </source>
</evidence>
<dbReference type="InterPro" id="IPR007848">
    <property type="entry name" value="Small_mtfrase_dom"/>
</dbReference>
<dbReference type="InterPro" id="IPR050320">
    <property type="entry name" value="N5-glutamine_MTase"/>
</dbReference>
<dbReference type="EMBL" id="CP107246">
    <property type="protein sequence ID" value="WIM06873.1"/>
    <property type="molecule type" value="Genomic_DNA"/>
</dbReference>
<comment type="catalytic activity">
    <reaction evidence="4 5">
        <text>L-glutaminyl-[peptide chain release factor] + S-adenosyl-L-methionine = N(5)-methyl-L-glutaminyl-[peptide chain release factor] + S-adenosyl-L-homocysteine + H(+)</text>
        <dbReference type="Rhea" id="RHEA:42896"/>
        <dbReference type="Rhea" id="RHEA-COMP:10271"/>
        <dbReference type="Rhea" id="RHEA-COMP:10272"/>
        <dbReference type="ChEBI" id="CHEBI:15378"/>
        <dbReference type="ChEBI" id="CHEBI:30011"/>
        <dbReference type="ChEBI" id="CHEBI:57856"/>
        <dbReference type="ChEBI" id="CHEBI:59789"/>
        <dbReference type="ChEBI" id="CHEBI:61891"/>
        <dbReference type="EC" id="2.1.1.297"/>
    </reaction>
</comment>
<evidence type="ECO:0000313" key="8">
    <source>
        <dbReference type="EMBL" id="WIM06873.1"/>
    </source>
</evidence>
<dbReference type="GO" id="GO:0032259">
    <property type="term" value="P:methylation"/>
    <property type="evidence" value="ECO:0007669"/>
    <property type="project" value="UniProtKB-KW"/>
</dbReference>
<dbReference type="EC" id="2.1.1.297" evidence="5"/>
<dbReference type="GO" id="GO:0003676">
    <property type="term" value="F:nucleic acid binding"/>
    <property type="evidence" value="ECO:0007669"/>
    <property type="project" value="InterPro"/>
</dbReference>
<feature type="binding site" evidence="5">
    <location>
        <begin position="109"/>
        <end position="113"/>
    </location>
    <ligand>
        <name>S-adenosyl-L-methionine</name>
        <dbReference type="ChEBI" id="CHEBI:59789"/>
    </ligand>
</feature>
<dbReference type="FunFam" id="3.40.50.150:FF:000053">
    <property type="entry name" value="Release factor glutamine methyltransferase"/>
    <property type="match status" value="1"/>
</dbReference>
<evidence type="ECO:0000256" key="5">
    <source>
        <dbReference type="HAMAP-Rule" id="MF_02126"/>
    </source>
</evidence>
<dbReference type="Proteomes" id="UP001234916">
    <property type="component" value="Chromosome"/>
</dbReference>
<feature type="binding site" evidence="5">
    <location>
        <position position="132"/>
    </location>
    <ligand>
        <name>S-adenosyl-L-methionine</name>
        <dbReference type="ChEBI" id="CHEBI:59789"/>
    </ligand>
</feature>
<dbReference type="PANTHER" id="PTHR18895">
    <property type="entry name" value="HEMK METHYLTRANSFERASE"/>
    <property type="match status" value="1"/>
</dbReference>
<proteinExistence type="inferred from homology"/>
<keyword evidence="3 5" id="KW-0949">S-adenosyl-L-methionine</keyword>
<feature type="domain" description="Release factor glutamine methyltransferase N-terminal" evidence="7">
    <location>
        <begin position="11"/>
        <end position="68"/>
    </location>
</feature>
<dbReference type="InterPro" id="IPR029063">
    <property type="entry name" value="SAM-dependent_MTases_sf"/>
</dbReference>
<feature type="domain" description="Methyltransferase small" evidence="6">
    <location>
        <begin position="90"/>
        <end position="181"/>
    </location>
</feature>
<dbReference type="InterPro" id="IPR002052">
    <property type="entry name" value="DNA_methylase_N6_adenine_CS"/>
</dbReference>
<dbReference type="Pfam" id="PF05175">
    <property type="entry name" value="MTS"/>
    <property type="match status" value="1"/>
</dbReference>
<feature type="binding site" evidence="5">
    <location>
        <position position="159"/>
    </location>
    <ligand>
        <name>S-adenosyl-L-methionine</name>
        <dbReference type="ChEBI" id="CHEBI:59789"/>
    </ligand>
</feature>
<evidence type="ECO:0000256" key="4">
    <source>
        <dbReference type="ARBA" id="ARBA00048391"/>
    </source>
</evidence>
<dbReference type="NCBIfam" id="TIGR03534">
    <property type="entry name" value="RF_mod_PrmC"/>
    <property type="match status" value="1"/>
</dbReference>
<organism evidence="8">
    <name type="scientific">Candidatus Nitricoxidivorans perseverans</name>
    <dbReference type="NCBI Taxonomy" id="2975601"/>
    <lineage>
        <taxon>Bacteria</taxon>
        <taxon>Pseudomonadati</taxon>
        <taxon>Pseudomonadota</taxon>
        <taxon>Betaproteobacteria</taxon>
        <taxon>Nitrosomonadales</taxon>
        <taxon>Sterolibacteriaceae</taxon>
        <taxon>Candidatus Nitricoxidivorans</taxon>
    </lineage>
</organism>
<dbReference type="CDD" id="cd02440">
    <property type="entry name" value="AdoMet_MTases"/>
    <property type="match status" value="1"/>
</dbReference>
<protein>
    <recommendedName>
        <fullName evidence="5">Release factor glutamine methyltransferase</fullName>
        <shortName evidence="5">RF MTase</shortName>
        <ecNumber evidence="5">2.1.1.297</ecNumber>
    </recommendedName>
    <alternativeName>
        <fullName evidence="5">N5-glutamine methyltransferase PrmC</fullName>
    </alternativeName>
    <alternativeName>
        <fullName evidence="5">Protein-(glutamine-N5) MTase PrmC</fullName>
    </alternativeName>
    <alternativeName>
        <fullName evidence="5">Protein-glutamine N-methyltransferase PrmC</fullName>
    </alternativeName>
</protein>
<feature type="binding site" evidence="5">
    <location>
        <begin position="173"/>
        <end position="176"/>
    </location>
    <ligand>
        <name>substrate</name>
    </ligand>
</feature>
<dbReference type="HAMAP" id="MF_02126">
    <property type="entry name" value="RF_methyltr_PrmC"/>
    <property type="match status" value="1"/>
</dbReference>
<dbReference type="SUPFAM" id="SSF53335">
    <property type="entry name" value="S-adenosyl-L-methionine-dependent methyltransferases"/>
    <property type="match status" value="1"/>
</dbReference>
<dbReference type="Gene3D" id="1.10.8.10">
    <property type="entry name" value="DNA helicase RuvA subunit, C-terminal domain"/>
    <property type="match status" value="1"/>
</dbReference>
<keyword evidence="1 5" id="KW-0489">Methyltransferase</keyword>
<evidence type="ECO:0000259" key="6">
    <source>
        <dbReference type="Pfam" id="PF05175"/>
    </source>
</evidence>
<dbReference type="Pfam" id="PF17827">
    <property type="entry name" value="PrmC_N"/>
    <property type="match status" value="1"/>
</dbReference>
<dbReference type="GO" id="GO:0102559">
    <property type="term" value="F:peptide chain release factor N(5)-glutamine methyltransferase activity"/>
    <property type="evidence" value="ECO:0007669"/>
    <property type="project" value="UniProtKB-EC"/>
</dbReference>
<name>A0AA49FN20_9PROT</name>
<dbReference type="PANTHER" id="PTHR18895:SF74">
    <property type="entry name" value="MTRF1L RELEASE FACTOR GLUTAMINE METHYLTRANSFERASE"/>
    <property type="match status" value="1"/>
</dbReference>
<evidence type="ECO:0000256" key="1">
    <source>
        <dbReference type="ARBA" id="ARBA00022603"/>
    </source>
</evidence>
<dbReference type="InterPro" id="IPR040758">
    <property type="entry name" value="PrmC_N"/>
</dbReference>
<sequence length="264" mass="27690">MTVDEALTIAREAIPAAEARLLLGFVLGRPRAWLAAHGEAVLDEAQARAFAGMAARRVAGEPVAYLVGRREFYGREFGVAPGVLIPRPETELLVEVGLAHADGRILDLGAGSGCVAVTLALEISGAAVTAVDVSPAALAVARENAARLGAAVEFVESDWFSAVSGAFDLVVANPPYVAEGDPHLDELRFEPMGALVSGADGLDAIRRIVAEAPRHLEPGGWLFLEHGYDQADAVRGLLDAAGFVDIEQHLDIAGIVRVSGGRRF</sequence>
<accession>A0AA49FN20</accession>
<gene>
    <name evidence="5 8" type="primary">prmC</name>
    <name evidence="8" type="ORF">OHM77_06315</name>
</gene>
<dbReference type="KEGG" id="npv:OHM77_06315"/>
<dbReference type="Gene3D" id="3.40.50.150">
    <property type="entry name" value="Vaccinia Virus protein VP39"/>
    <property type="match status" value="1"/>
</dbReference>
<comment type="function">
    <text evidence="5">Methylates the class 1 translation termination release factors RF1/PrfA and RF2/PrfB on the glutamine residue of the universally conserved GGQ motif.</text>
</comment>
<dbReference type="InterPro" id="IPR019874">
    <property type="entry name" value="RF_methyltr_PrmC"/>
</dbReference>
<reference evidence="8" key="1">
    <citation type="journal article" date="2023" name="Nat. Microbiol.">
        <title>Enrichment and characterization of a nitric oxide-reducing microbial community in a continuous bioreactor.</title>
        <authorList>
            <person name="Garrido-Amador P."/>
            <person name="Stortenbeker N."/>
            <person name="Wessels H.J.C.T."/>
            <person name="Speth D.R."/>
            <person name="Garcia-Heredia I."/>
            <person name="Kartal B."/>
        </authorList>
    </citation>
    <scope>NUCLEOTIDE SEQUENCE</scope>
    <source>
        <strain evidence="8">MAG1</strain>
    </source>
</reference>
<keyword evidence="2 5" id="KW-0808">Transferase</keyword>
<evidence type="ECO:0000256" key="2">
    <source>
        <dbReference type="ARBA" id="ARBA00022679"/>
    </source>
</evidence>